<accession>A0A7R9QTR5</accession>
<keyword evidence="2" id="KW-1133">Transmembrane helix</keyword>
<protein>
    <submittedName>
        <fullName evidence="3">Uncharacterized protein</fullName>
    </submittedName>
</protein>
<dbReference type="EMBL" id="OC926052">
    <property type="protein sequence ID" value="CAD7656500.1"/>
    <property type="molecule type" value="Genomic_DNA"/>
</dbReference>
<evidence type="ECO:0000256" key="1">
    <source>
        <dbReference type="SAM" id="MobiDB-lite"/>
    </source>
</evidence>
<keyword evidence="4" id="KW-1185">Reference proteome</keyword>
<evidence type="ECO:0000313" key="4">
    <source>
        <dbReference type="Proteomes" id="UP000728032"/>
    </source>
</evidence>
<dbReference type="Proteomes" id="UP000728032">
    <property type="component" value="Unassembled WGS sequence"/>
</dbReference>
<dbReference type="AlphaFoldDB" id="A0A7R9QTR5"/>
<evidence type="ECO:0000256" key="2">
    <source>
        <dbReference type="SAM" id="Phobius"/>
    </source>
</evidence>
<keyword evidence="2" id="KW-0472">Membrane</keyword>
<feature type="compositionally biased region" description="Low complexity" evidence="1">
    <location>
        <begin position="224"/>
        <end position="243"/>
    </location>
</feature>
<name>A0A7R9QTR5_9ACAR</name>
<feature type="region of interest" description="Disordered" evidence="1">
    <location>
        <begin position="178"/>
        <end position="261"/>
    </location>
</feature>
<gene>
    <name evidence="3" type="ORF">ONB1V03_LOCUS13136</name>
</gene>
<proteinExistence type="predicted"/>
<dbReference type="OrthoDB" id="6528644at2759"/>
<evidence type="ECO:0000313" key="3">
    <source>
        <dbReference type="EMBL" id="CAD7656500.1"/>
    </source>
</evidence>
<keyword evidence="2" id="KW-0812">Transmembrane</keyword>
<dbReference type="EMBL" id="CAJPVJ010011227">
    <property type="protein sequence ID" value="CAG2173687.1"/>
    <property type="molecule type" value="Genomic_DNA"/>
</dbReference>
<feature type="compositionally biased region" description="Low complexity" evidence="1">
    <location>
        <begin position="190"/>
        <end position="200"/>
    </location>
</feature>
<feature type="compositionally biased region" description="Polar residues" evidence="1">
    <location>
        <begin position="214"/>
        <end position="223"/>
    </location>
</feature>
<organism evidence="3">
    <name type="scientific">Oppiella nova</name>
    <dbReference type="NCBI Taxonomy" id="334625"/>
    <lineage>
        <taxon>Eukaryota</taxon>
        <taxon>Metazoa</taxon>
        <taxon>Ecdysozoa</taxon>
        <taxon>Arthropoda</taxon>
        <taxon>Chelicerata</taxon>
        <taxon>Arachnida</taxon>
        <taxon>Acari</taxon>
        <taxon>Acariformes</taxon>
        <taxon>Sarcoptiformes</taxon>
        <taxon>Oribatida</taxon>
        <taxon>Brachypylina</taxon>
        <taxon>Oppioidea</taxon>
        <taxon>Oppiidae</taxon>
        <taxon>Oppiella</taxon>
    </lineage>
</organism>
<feature type="transmembrane region" description="Helical" evidence="2">
    <location>
        <begin position="90"/>
        <end position="114"/>
    </location>
</feature>
<sequence>MGDISGVERVIIERTCRGILNHNCSSDQKCESGLGLECLPRPTSSPQDYPPKQIRGNVCQCPDGKYFDFSTDKSECVDGSSYDSKTAMEIYKITMIFASCCLALILVIFLVCILRKSYCPPRQRPVQPLDNSTIPDIFTLFPHVGNYDGGPLGDGTLPPFEKPPTYDETLTLIRNEIGIPPPAYRRNPNSSSSGSSSGESTPDMSARLMVSRPQLVTVSDQTNSSYLTTSSSSEASIAGPSGECRSSRGGSAQGIDNPAFC</sequence>
<reference evidence="3" key="1">
    <citation type="submission" date="2020-11" db="EMBL/GenBank/DDBJ databases">
        <authorList>
            <person name="Tran Van P."/>
        </authorList>
    </citation>
    <scope>NUCLEOTIDE SEQUENCE</scope>
</reference>